<dbReference type="AlphaFoldDB" id="A0AAV6G8N5"/>
<comment type="function">
    <text evidence="12">May act as an oxidative stress mediator by inhibiting thioredoxin activity or by limiting its bioavailability. Interacts with COPS5 and restores COPS5-induced suppression of CDKN1B stability, blocking the COPS5-mediated translocation of CDKN1B from the nucleus to the cytoplasm. Functions as a transcriptional repressor, possibly by acting as a bridge molecule between transcription factors and corepressor complexes, and over-expression will induce G0/G1 cell cycle arrest. Required for the maturation of natural killer cells. Acts as a suppressor of tumor cell growth. Inhibits the proteasomal degradation of DDIT4, and thereby contributes to the inhibition of the mammalian target of rapamycin complex 1 (mTORC1).</text>
</comment>
<dbReference type="InterPro" id="IPR014756">
    <property type="entry name" value="Ig_E-set"/>
</dbReference>
<dbReference type="InterPro" id="IPR050357">
    <property type="entry name" value="Arrestin_domain-protein"/>
</dbReference>
<dbReference type="InterPro" id="IPR011021">
    <property type="entry name" value="Arrestin-like_N"/>
</dbReference>
<dbReference type="EMBL" id="JADWDJ010000013">
    <property type="protein sequence ID" value="KAG5271320.1"/>
    <property type="molecule type" value="Genomic_DNA"/>
</dbReference>
<dbReference type="InterPro" id="IPR011022">
    <property type="entry name" value="Arrestin_C-like"/>
</dbReference>
<keyword evidence="4" id="KW-1017">Isopeptide bond</keyword>
<reference evidence="16" key="1">
    <citation type="submission" date="2020-10" db="EMBL/GenBank/DDBJ databases">
        <title>Chromosome-scale genome assembly of the Allis shad, Alosa alosa.</title>
        <authorList>
            <person name="Margot Z."/>
            <person name="Christophe K."/>
            <person name="Cabau C."/>
            <person name="Louis A."/>
            <person name="Berthelot C."/>
            <person name="Parey E."/>
            <person name="Roest Crollius H."/>
            <person name="Montfort J."/>
            <person name="Robinson-Rechavi M."/>
            <person name="Bucao C."/>
            <person name="Bouchez O."/>
            <person name="Gislard M."/>
            <person name="Lluch J."/>
            <person name="Milhes M."/>
            <person name="Lampietro C."/>
            <person name="Lopez Roques C."/>
            <person name="Donnadieu C."/>
            <person name="Braasch I."/>
            <person name="Desvignes T."/>
            <person name="Postlethwait J."/>
            <person name="Bobe J."/>
            <person name="Guiguen Y."/>
        </authorList>
    </citation>
    <scope>NUCLEOTIDE SEQUENCE</scope>
    <source>
        <strain evidence="16">M-15738</strain>
        <tissue evidence="16">Blood</tissue>
    </source>
</reference>
<evidence type="ECO:0000256" key="8">
    <source>
        <dbReference type="ARBA" id="ARBA00023157"/>
    </source>
</evidence>
<dbReference type="GO" id="GO:0031625">
    <property type="term" value="F:ubiquitin protein ligase binding"/>
    <property type="evidence" value="ECO:0007669"/>
    <property type="project" value="TreeGrafter"/>
</dbReference>
<evidence type="ECO:0000256" key="11">
    <source>
        <dbReference type="ARBA" id="ARBA00039479"/>
    </source>
</evidence>
<dbReference type="PROSITE" id="PS51257">
    <property type="entry name" value="PROKAR_LIPOPROTEIN"/>
    <property type="match status" value="1"/>
</dbReference>
<dbReference type="Proteomes" id="UP000823561">
    <property type="component" value="Chromosome 13"/>
</dbReference>
<sequence length="409" mass="45595">MIKVPALIAGASMSGSTLWTFLSCPDMVVLSKKPKTFEVLFNDPSKTVYYSGDKVAGRIIVEVSEVMKVSAMRVFGIGNAKVEYLKGKRRCHDAIDYLKYEDVVHLDHEQTDTDGCVTFRPGNRYEYMFGFELPQQGQLVSSYDGKFGHVHYYVKAVMERPSQSAAECKKYFEVVEPLDVNTPDLKSPVAGMKEKKVTCMFIPDGSVSIQGKIDRKGYCEGEDICINAKFENTCSRIVVPKAAIIARHIYLANGKTKLIKEKLCSVRGNHIISGMCDMWQGKRLRVPKIKPTILGCNIIHVDYSLMLYIHIPGSDKLTLELPMVVGTLPYGFGSRSSSMSSQQSAQSSNWLSTGIPSSPPSYSEIPQDLRVDSPLTPLLEDYDEDDAPIFMRPPPAYTEMDDGVQVQFC</sequence>
<evidence type="ECO:0000256" key="6">
    <source>
        <dbReference type="ARBA" id="ARBA00022843"/>
    </source>
</evidence>
<feature type="region of interest" description="Disordered" evidence="14">
    <location>
        <begin position="339"/>
        <end position="367"/>
    </location>
</feature>
<feature type="compositionally biased region" description="Low complexity" evidence="14">
    <location>
        <begin position="339"/>
        <end position="348"/>
    </location>
</feature>
<dbReference type="Gene3D" id="2.60.40.640">
    <property type="match status" value="2"/>
</dbReference>
<keyword evidence="5" id="KW-0597">Phosphoprotein</keyword>
<keyword evidence="3" id="KW-0963">Cytoplasm</keyword>
<dbReference type="GO" id="GO:0005737">
    <property type="term" value="C:cytoplasm"/>
    <property type="evidence" value="ECO:0007669"/>
    <property type="project" value="UniProtKB-SubCell"/>
</dbReference>
<dbReference type="SUPFAM" id="SSF81296">
    <property type="entry name" value="E set domains"/>
    <property type="match status" value="2"/>
</dbReference>
<dbReference type="Pfam" id="PF02752">
    <property type="entry name" value="Arrestin_C"/>
    <property type="match status" value="1"/>
</dbReference>
<comment type="caution">
    <text evidence="16">The sequence shown here is derived from an EMBL/GenBank/DDBJ whole genome shotgun (WGS) entry which is preliminary data.</text>
</comment>
<gene>
    <name evidence="16" type="ORF">AALO_G00178410</name>
</gene>
<comment type="subcellular location">
    <subcellularLocation>
        <location evidence="1">Cytoplasm</location>
    </subcellularLocation>
</comment>
<keyword evidence="6" id="KW-0832">Ubl conjugation</keyword>
<dbReference type="InterPro" id="IPR014752">
    <property type="entry name" value="Arrestin-like_C"/>
</dbReference>
<comment type="subunit">
    <text evidence="13">Homodimer; disulfide-linked. Interacts with TXN/thioredoxin through its redox-active site. Interacts with transcriptional repressors ZBTB16, ZBTB32 and HDAC1. Interacts with DDIT4.</text>
</comment>
<evidence type="ECO:0000256" key="7">
    <source>
        <dbReference type="ARBA" id="ARBA00023015"/>
    </source>
</evidence>
<dbReference type="PANTHER" id="PTHR11188:SF14">
    <property type="entry name" value="THIOREDOXIN-INTERACTING PROTEIN"/>
    <property type="match status" value="1"/>
</dbReference>
<evidence type="ECO:0000256" key="13">
    <source>
        <dbReference type="ARBA" id="ARBA00046869"/>
    </source>
</evidence>
<feature type="domain" description="Arrestin C-terminal-like" evidence="15">
    <location>
        <begin position="203"/>
        <end position="330"/>
    </location>
</feature>
<evidence type="ECO:0000313" key="17">
    <source>
        <dbReference type="Proteomes" id="UP000823561"/>
    </source>
</evidence>
<dbReference type="SMART" id="SM01017">
    <property type="entry name" value="Arrestin_C"/>
    <property type="match status" value="1"/>
</dbReference>
<evidence type="ECO:0000313" key="16">
    <source>
        <dbReference type="EMBL" id="KAG5271320.1"/>
    </source>
</evidence>
<evidence type="ECO:0000256" key="1">
    <source>
        <dbReference type="ARBA" id="ARBA00004496"/>
    </source>
</evidence>
<evidence type="ECO:0000256" key="3">
    <source>
        <dbReference type="ARBA" id="ARBA00022490"/>
    </source>
</evidence>
<protein>
    <recommendedName>
        <fullName evidence="11">Thioredoxin-interacting protein</fullName>
    </recommendedName>
</protein>
<evidence type="ECO:0000256" key="5">
    <source>
        <dbReference type="ARBA" id="ARBA00022553"/>
    </source>
</evidence>
<proteinExistence type="inferred from homology"/>
<evidence type="ECO:0000256" key="2">
    <source>
        <dbReference type="ARBA" id="ARBA00005298"/>
    </source>
</evidence>
<keyword evidence="17" id="KW-1185">Reference proteome</keyword>
<evidence type="ECO:0000259" key="15">
    <source>
        <dbReference type="SMART" id="SM01017"/>
    </source>
</evidence>
<dbReference type="Pfam" id="PF00339">
    <property type="entry name" value="Arrestin_N"/>
    <property type="match status" value="1"/>
</dbReference>
<evidence type="ECO:0000256" key="14">
    <source>
        <dbReference type="SAM" id="MobiDB-lite"/>
    </source>
</evidence>
<name>A0AAV6G8N5_9TELE</name>
<evidence type="ECO:0000256" key="12">
    <source>
        <dbReference type="ARBA" id="ARBA00045565"/>
    </source>
</evidence>
<comment type="similarity">
    <text evidence="2">Belongs to the arrestin family.</text>
</comment>
<evidence type="ECO:0000256" key="9">
    <source>
        <dbReference type="ARBA" id="ARBA00023163"/>
    </source>
</evidence>
<dbReference type="GO" id="GO:0007399">
    <property type="term" value="P:nervous system development"/>
    <property type="evidence" value="ECO:0007669"/>
    <property type="project" value="UniProtKB-ARBA"/>
</dbReference>
<evidence type="ECO:0000256" key="10">
    <source>
        <dbReference type="ARBA" id="ARBA00023306"/>
    </source>
</evidence>
<dbReference type="PANTHER" id="PTHR11188">
    <property type="entry name" value="ARRESTIN DOMAIN CONTAINING PROTEIN"/>
    <property type="match status" value="1"/>
</dbReference>
<keyword evidence="10" id="KW-0131">Cell cycle</keyword>
<keyword evidence="9" id="KW-0804">Transcription</keyword>
<keyword evidence="7" id="KW-0805">Transcription regulation</keyword>
<keyword evidence="8" id="KW-1015">Disulfide bond</keyword>
<dbReference type="GO" id="GO:0015031">
    <property type="term" value="P:protein transport"/>
    <property type="evidence" value="ECO:0007669"/>
    <property type="project" value="TreeGrafter"/>
</dbReference>
<evidence type="ECO:0000256" key="4">
    <source>
        <dbReference type="ARBA" id="ARBA00022499"/>
    </source>
</evidence>
<organism evidence="16 17">
    <name type="scientific">Alosa alosa</name>
    <name type="common">allis shad</name>
    <dbReference type="NCBI Taxonomy" id="278164"/>
    <lineage>
        <taxon>Eukaryota</taxon>
        <taxon>Metazoa</taxon>
        <taxon>Chordata</taxon>
        <taxon>Craniata</taxon>
        <taxon>Vertebrata</taxon>
        <taxon>Euteleostomi</taxon>
        <taxon>Actinopterygii</taxon>
        <taxon>Neopterygii</taxon>
        <taxon>Teleostei</taxon>
        <taxon>Clupei</taxon>
        <taxon>Clupeiformes</taxon>
        <taxon>Clupeoidei</taxon>
        <taxon>Clupeidae</taxon>
        <taxon>Alosa</taxon>
    </lineage>
</organism>
<accession>A0AAV6G8N5</accession>